<reference evidence="2" key="1">
    <citation type="journal article" date="2014" name="Proc. Natl. Acad. Sci. U.S.A.">
        <title>Extensive sampling of basidiomycete genomes demonstrates inadequacy of the white-rot/brown-rot paradigm for wood decay fungi.</title>
        <authorList>
            <person name="Riley R."/>
            <person name="Salamov A.A."/>
            <person name="Brown D.W."/>
            <person name="Nagy L.G."/>
            <person name="Floudas D."/>
            <person name="Held B.W."/>
            <person name="Levasseur A."/>
            <person name="Lombard V."/>
            <person name="Morin E."/>
            <person name="Otillar R."/>
            <person name="Lindquist E.A."/>
            <person name="Sun H."/>
            <person name="LaButti K.M."/>
            <person name="Schmutz J."/>
            <person name="Jabbour D."/>
            <person name="Luo H."/>
            <person name="Baker S.E."/>
            <person name="Pisabarro A.G."/>
            <person name="Walton J.D."/>
            <person name="Blanchette R.A."/>
            <person name="Henrissat B."/>
            <person name="Martin F."/>
            <person name="Cullen D."/>
            <person name="Hibbett D.S."/>
            <person name="Grigoriev I.V."/>
        </authorList>
    </citation>
    <scope>NUCLEOTIDE SEQUENCE [LARGE SCALE GENOMIC DNA]</scope>
    <source>
        <strain evidence="2">FD-172 SS1</strain>
    </source>
</reference>
<protein>
    <submittedName>
        <fullName evidence="1">Uncharacterized protein</fullName>
    </submittedName>
</protein>
<dbReference type="PANTHER" id="PTHR33129">
    <property type="entry name" value="PROTEIN KINASE DOMAIN-CONTAINING PROTEIN-RELATED"/>
    <property type="match status" value="1"/>
</dbReference>
<keyword evidence="2" id="KW-1185">Reference proteome</keyword>
<dbReference type="HOGENOM" id="CLU_025513_0_0_1"/>
<dbReference type="OrthoDB" id="2340858at2759"/>
<dbReference type="AlphaFoldDB" id="A0A067M3J3"/>
<evidence type="ECO:0000313" key="1">
    <source>
        <dbReference type="EMBL" id="KDQ06437.1"/>
    </source>
</evidence>
<dbReference type="InParanoid" id="A0A067M3J3"/>
<evidence type="ECO:0000313" key="2">
    <source>
        <dbReference type="Proteomes" id="UP000027195"/>
    </source>
</evidence>
<dbReference type="PANTHER" id="PTHR33129:SF1">
    <property type="entry name" value="ATP-BINDING PROTEIN"/>
    <property type="match status" value="1"/>
</dbReference>
<proteinExistence type="predicted"/>
<dbReference type="EMBL" id="KL198136">
    <property type="protein sequence ID" value="KDQ06437.1"/>
    <property type="molecule type" value="Genomic_DNA"/>
</dbReference>
<name>A0A067M3J3_BOTB1</name>
<gene>
    <name evidence="1" type="ORF">BOTBODRAFT_60600</name>
</gene>
<accession>A0A067M3J3</accession>
<organism evidence="1 2">
    <name type="scientific">Botryobasidium botryosum (strain FD-172 SS1)</name>
    <dbReference type="NCBI Taxonomy" id="930990"/>
    <lineage>
        <taxon>Eukaryota</taxon>
        <taxon>Fungi</taxon>
        <taxon>Dikarya</taxon>
        <taxon>Basidiomycota</taxon>
        <taxon>Agaricomycotina</taxon>
        <taxon>Agaricomycetes</taxon>
        <taxon>Cantharellales</taxon>
        <taxon>Botryobasidiaceae</taxon>
        <taxon>Botryobasidium</taxon>
    </lineage>
</organism>
<sequence>MADFWDNIAQEGCITAVKGPTRQLWEKTWSRGTTDLLAFHTPTRDPDEGRRASSGVRVWSGFWGLNFPPEFEWGYGGLGPMGILIRKDYVTVLKDTIAWANGGDSMDFDKGDPDDDEDEPVGEVENPFLTLETAQPTLPRIFILNGHMGVGKTMWLIYTLVLRLLAGLPTIFVDNSWFLYIFNQAGVFELKGDYASFEYPAKHGFKAAINEDYWCLVDSTNTLIGVPYFILSLNRFVVQAASPRADRTAWIRKAPSAHVVYYMKSWTLSELIAGREFQRPREIASEADLEAHCAKHVPVARIAYRDSRAAMVRSFNRSVQNAMGSFALGDIVSLIEKLRSMDVKDGDDCHDYLLISPTSGNRTHFNTDVPSRYIYHLIRKAHSASSYQGAARLYTSLTRFPQTSRTAGYILEEHFHRILAEGGEWRVKPLARSGEGLKSVIWSCSDDFNNTSGTTHHYLHVGHQSPPRPFVAISGSRFPQNTEYSELQIRGLVSYDAHFQLNDGHYYLSASDPPTFDGFTYTSATNTATLYQIAVPSMQPIRLQEIEQLQQLGVDEFHYIVVTPPGEARVPICKDVDRHFAERYQLIVKSWGTRPSGVV</sequence>
<dbReference type="InterPro" id="IPR052980">
    <property type="entry name" value="Crinkler_effector"/>
</dbReference>
<dbReference type="Proteomes" id="UP000027195">
    <property type="component" value="Unassembled WGS sequence"/>
</dbReference>